<evidence type="ECO:0000256" key="1">
    <source>
        <dbReference type="ARBA" id="ARBA00023239"/>
    </source>
</evidence>
<dbReference type="InterPro" id="IPR011060">
    <property type="entry name" value="RibuloseP-bd_barrel"/>
</dbReference>
<evidence type="ECO:0000259" key="3">
    <source>
        <dbReference type="SMART" id="SM00934"/>
    </source>
</evidence>
<keyword evidence="2" id="KW-0119">Carbohydrate metabolism</keyword>
<dbReference type="CDD" id="cd04726">
    <property type="entry name" value="KGPDC_HPS"/>
    <property type="match status" value="1"/>
</dbReference>
<dbReference type="EMBL" id="AE014184">
    <property type="protein sequence ID" value="AAO44746.1"/>
    <property type="molecule type" value="Genomic_DNA"/>
</dbReference>
<dbReference type="AlphaFoldDB" id="Q83FR2"/>
<name>Q83FR2_TROWT</name>
<dbReference type="PANTHER" id="PTHR35039:SF3">
    <property type="entry name" value="3-KETO-L-GULONATE-6-PHOSPHATE DECARBOXYLASE SGBH-RELATED"/>
    <property type="match status" value="1"/>
</dbReference>
<dbReference type="KEGG" id="twh:TWT_649"/>
<evidence type="ECO:0000313" key="4">
    <source>
        <dbReference type="EMBL" id="AAO44746.1"/>
    </source>
</evidence>
<feature type="domain" description="Orotidine 5'-phosphate decarboxylase" evidence="3">
    <location>
        <begin position="13"/>
        <end position="217"/>
    </location>
</feature>
<keyword evidence="1 4" id="KW-0456">Lyase</keyword>
<dbReference type="Gene3D" id="3.20.20.70">
    <property type="entry name" value="Aldolase class I"/>
    <property type="match status" value="1"/>
</dbReference>
<dbReference type="FunFam" id="3.20.20.70:FF:000022">
    <property type="entry name" value="3-keto-L-gulonate-6-phosphate decarboxylase UlaD"/>
    <property type="match status" value="1"/>
</dbReference>
<reference evidence="4 5" key="1">
    <citation type="journal article" date="2003" name="Genome Res.">
        <title>Tropheryma whipplei twist: a human pathogenic Actinobacteria with a reduced genome.</title>
        <authorList>
            <person name="Raoult D."/>
            <person name="Ogata H."/>
            <person name="Audic S."/>
            <person name="Robert C."/>
            <person name="Suhre K."/>
            <person name="Drancourt M."/>
            <person name="Claverie J.-M."/>
        </authorList>
    </citation>
    <scope>NUCLEOTIDE SEQUENCE [LARGE SCALE GENOMIC DNA]</scope>
    <source>
        <strain evidence="4 5">Twist</strain>
    </source>
</reference>
<dbReference type="GO" id="GO:0006207">
    <property type="term" value="P:'de novo' pyrimidine nucleobase biosynthetic process"/>
    <property type="evidence" value="ECO:0007669"/>
    <property type="project" value="InterPro"/>
</dbReference>
<evidence type="ECO:0000256" key="2">
    <source>
        <dbReference type="ARBA" id="ARBA00023277"/>
    </source>
</evidence>
<dbReference type="InterPro" id="IPR013785">
    <property type="entry name" value="Aldolase_TIM"/>
</dbReference>
<protein>
    <submittedName>
        <fullName evidence="4">Hexulose-6-phosphate synthase</fullName>
        <ecNumber evidence="4">4.1.2.-</ecNumber>
    </submittedName>
</protein>
<keyword evidence="5" id="KW-1185">Reference proteome</keyword>
<sequence>MTRAVIEHPSRPLLQVALDTFDLSSALGPLQKSIEHVDVIEVGTILCLSEGMSAVRAISALYPRKPVLADVRIVEAGKIIASLAFESGAGLVSVVSGASDTTVKQVCTVAQRFGGQVQVEIGQYYSDERAKVWHDLGVSHVIVKRSRDAEGTSGDSAWTEDSFEQIKYLADLGFMVTVTGGIRVDTLAQFSGLPVSIFIAGRAIIGADCPSSAASSFQKEIGELWR</sequence>
<dbReference type="GO" id="GO:0019854">
    <property type="term" value="P:L-ascorbic acid catabolic process"/>
    <property type="evidence" value="ECO:0007669"/>
    <property type="project" value="TreeGrafter"/>
</dbReference>
<dbReference type="STRING" id="203267.TWT_649"/>
<dbReference type="GeneID" id="67388448"/>
<dbReference type="SMART" id="SM00934">
    <property type="entry name" value="OMPdecase"/>
    <property type="match status" value="1"/>
</dbReference>
<proteinExistence type="predicted"/>
<gene>
    <name evidence="4" type="ordered locus">TWT_649</name>
</gene>
<dbReference type="GO" id="GO:0033982">
    <property type="term" value="F:3-dehydro-L-gulonate-6-phosphate decarboxylase activity"/>
    <property type="evidence" value="ECO:0007669"/>
    <property type="project" value="TreeGrafter"/>
</dbReference>
<dbReference type="Pfam" id="PF00215">
    <property type="entry name" value="OMPdecase"/>
    <property type="match status" value="1"/>
</dbReference>
<accession>Q83FR2</accession>
<dbReference type="GO" id="GO:0004590">
    <property type="term" value="F:orotidine-5'-phosphate decarboxylase activity"/>
    <property type="evidence" value="ECO:0007669"/>
    <property type="project" value="InterPro"/>
</dbReference>
<dbReference type="SUPFAM" id="SSF51366">
    <property type="entry name" value="Ribulose-phoshate binding barrel"/>
    <property type="match status" value="1"/>
</dbReference>
<dbReference type="PANTHER" id="PTHR35039">
    <property type="entry name" value="3-KETO-L-GULONATE-6-PHOSPHATE DECARBOXYLASE SGBH-RELATED"/>
    <property type="match status" value="1"/>
</dbReference>
<dbReference type="EC" id="4.1.2.-" evidence="4"/>
<organism evidence="4 5">
    <name type="scientific">Tropheryma whipplei (strain Twist)</name>
    <name type="common">Whipple's bacillus</name>
    <dbReference type="NCBI Taxonomy" id="203267"/>
    <lineage>
        <taxon>Bacteria</taxon>
        <taxon>Bacillati</taxon>
        <taxon>Actinomycetota</taxon>
        <taxon>Actinomycetes</taxon>
        <taxon>Micrococcales</taxon>
        <taxon>Tropherymataceae</taxon>
        <taxon>Tropheryma</taxon>
    </lineage>
</organism>
<dbReference type="InterPro" id="IPR041710">
    <property type="entry name" value="HPS/KGPDC"/>
</dbReference>
<dbReference type="Proteomes" id="UP000002200">
    <property type="component" value="Chromosome"/>
</dbReference>
<evidence type="ECO:0000313" key="5">
    <source>
        <dbReference type="Proteomes" id="UP000002200"/>
    </source>
</evidence>
<dbReference type="HOGENOM" id="CLU_081825_0_0_11"/>
<dbReference type="eggNOG" id="COG0269">
    <property type="taxonomic scope" value="Bacteria"/>
</dbReference>
<dbReference type="RefSeq" id="WP_011096608.1">
    <property type="nucleotide sequence ID" value="NC_004572.3"/>
</dbReference>
<dbReference type="InterPro" id="IPR001754">
    <property type="entry name" value="OMPdeCOase_dom"/>
</dbReference>
<dbReference type="OrthoDB" id="7943715at2"/>